<feature type="non-terminal residue" evidence="2">
    <location>
        <position position="1"/>
    </location>
</feature>
<name>V8NRW8_OPHHA</name>
<feature type="compositionally biased region" description="Pro residues" evidence="1">
    <location>
        <begin position="118"/>
        <end position="133"/>
    </location>
</feature>
<evidence type="ECO:0000313" key="2">
    <source>
        <dbReference type="EMBL" id="ETE64820.1"/>
    </source>
</evidence>
<dbReference type="EMBL" id="AZIM01002092">
    <property type="protein sequence ID" value="ETE64820.1"/>
    <property type="molecule type" value="Genomic_DNA"/>
</dbReference>
<accession>V8NRW8</accession>
<feature type="region of interest" description="Disordered" evidence="1">
    <location>
        <begin position="169"/>
        <end position="217"/>
    </location>
</feature>
<evidence type="ECO:0000313" key="3">
    <source>
        <dbReference type="Proteomes" id="UP000018936"/>
    </source>
</evidence>
<dbReference type="AlphaFoldDB" id="V8NRW8"/>
<reference evidence="2 3" key="1">
    <citation type="journal article" date="2013" name="Proc. Natl. Acad. Sci. U.S.A.">
        <title>The king cobra genome reveals dynamic gene evolution and adaptation in the snake venom system.</title>
        <authorList>
            <person name="Vonk F.J."/>
            <person name="Casewell N.R."/>
            <person name="Henkel C.V."/>
            <person name="Heimberg A.M."/>
            <person name="Jansen H.J."/>
            <person name="McCleary R.J."/>
            <person name="Kerkkamp H.M."/>
            <person name="Vos R.A."/>
            <person name="Guerreiro I."/>
            <person name="Calvete J.J."/>
            <person name="Wuster W."/>
            <person name="Woods A.E."/>
            <person name="Logan J.M."/>
            <person name="Harrison R.A."/>
            <person name="Castoe T.A."/>
            <person name="de Koning A.P."/>
            <person name="Pollock D.D."/>
            <person name="Yandell M."/>
            <person name="Calderon D."/>
            <person name="Renjifo C."/>
            <person name="Currier R.B."/>
            <person name="Salgado D."/>
            <person name="Pla D."/>
            <person name="Sanz L."/>
            <person name="Hyder A.S."/>
            <person name="Ribeiro J.M."/>
            <person name="Arntzen J.W."/>
            <person name="van den Thillart G.E."/>
            <person name="Boetzer M."/>
            <person name="Pirovano W."/>
            <person name="Dirks R.P."/>
            <person name="Spaink H.P."/>
            <person name="Duboule D."/>
            <person name="McGlinn E."/>
            <person name="Kini R.M."/>
            <person name="Richardson M.K."/>
        </authorList>
    </citation>
    <scope>NUCLEOTIDE SEQUENCE</scope>
    <source>
        <tissue evidence="2">Blood</tissue>
    </source>
</reference>
<organism evidence="2 3">
    <name type="scientific">Ophiophagus hannah</name>
    <name type="common">King cobra</name>
    <name type="synonym">Naja hannah</name>
    <dbReference type="NCBI Taxonomy" id="8665"/>
    <lineage>
        <taxon>Eukaryota</taxon>
        <taxon>Metazoa</taxon>
        <taxon>Chordata</taxon>
        <taxon>Craniata</taxon>
        <taxon>Vertebrata</taxon>
        <taxon>Euteleostomi</taxon>
        <taxon>Lepidosauria</taxon>
        <taxon>Squamata</taxon>
        <taxon>Bifurcata</taxon>
        <taxon>Unidentata</taxon>
        <taxon>Episquamata</taxon>
        <taxon>Toxicofera</taxon>
        <taxon>Serpentes</taxon>
        <taxon>Colubroidea</taxon>
        <taxon>Elapidae</taxon>
        <taxon>Elapinae</taxon>
        <taxon>Ophiophagus</taxon>
    </lineage>
</organism>
<comment type="caution">
    <text evidence="2">The sequence shown here is derived from an EMBL/GenBank/DDBJ whole genome shotgun (WGS) entry which is preliminary data.</text>
</comment>
<feature type="region of interest" description="Disordered" evidence="1">
    <location>
        <begin position="14"/>
        <end position="135"/>
    </location>
</feature>
<keyword evidence="3" id="KW-1185">Reference proteome</keyword>
<evidence type="ECO:0000256" key="1">
    <source>
        <dbReference type="SAM" id="MobiDB-lite"/>
    </source>
</evidence>
<feature type="compositionally biased region" description="Acidic residues" evidence="1">
    <location>
        <begin position="173"/>
        <end position="183"/>
    </location>
</feature>
<protein>
    <submittedName>
        <fullName evidence="2">Uncharacterized protein</fullName>
    </submittedName>
</protein>
<proteinExistence type="predicted"/>
<feature type="compositionally biased region" description="Basic and acidic residues" evidence="1">
    <location>
        <begin position="195"/>
        <end position="211"/>
    </location>
</feature>
<sequence>MNACWGLWAYHQETESPSPALSMKAGWVTLDQSPGASEKGRKRKGGREGREAGREEGREEGRKEGEKEGREGKRKEKERKKGRKGREGGGGGRKGKGRKEGREGRQSLLCPLPNSVEYPPPRGEVNSPPPPSPGFLEVSVSWLLPTGSLEICSQSKRLHFYCSSVSLCLPKGEEEEQEEEEEMEKEKAGKRKGKRGEEEREGEGERGRMEGEGGGGE</sequence>
<gene>
    <name evidence="2" type="ORF">L345_09414</name>
</gene>
<dbReference type="Proteomes" id="UP000018936">
    <property type="component" value="Unassembled WGS sequence"/>
</dbReference>
<feature type="compositionally biased region" description="Basic and acidic residues" evidence="1">
    <location>
        <begin position="46"/>
        <end position="75"/>
    </location>
</feature>